<dbReference type="PROSITE" id="PS00211">
    <property type="entry name" value="ABC_TRANSPORTER_1"/>
    <property type="match status" value="1"/>
</dbReference>
<dbReference type="GO" id="GO:0019843">
    <property type="term" value="F:rRNA binding"/>
    <property type="evidence" value="ECO:0007669"/>
    <property type="project" value="UniProtKB-KW"/>
</dbReference>
<dbReference type="InterPro" id="IPR051309">
    <property type="entry name" value="ABCF_ATPase"/>
</dbReference>
<dbReference type="EMBL" id="PKHE01000008">
    <property type="protein sequence ID" value="PKY89125.1"/>
    <property type="molecule type" value="Genomic_DNA"/>
</dbReference>
<dbReference type="GO" id="GO:0016887">
    <property type="term" value="F:ATP hydrolysis activity"/>
    <property type="evidence" value="ECO:0007669"/>
    <property type="project" value="InterPro"/>
</dbReference>
<keyword evidence="3" id="KW-0820">tRNA-binding</keyword>
<dbReference type="SUPFAM" id="SSF52540">
    <property type="entry name" value="P-loop containing nucleoside triphosphate hydrolases"/>
    <property type="match status" value="2"/>
</dbReference>
<proteinExistence type="inferred from homology"/>
<keyword evidence="2" id="KW-0963">Cytoplasm</keyword>
<evidence type="ECO:0000256" key="9">
    <source>
        <dbReference type="ARBA" id="ARBA00022845"/>
    </source>
</evidence>
<dbReference type="Gene3D" id="1.10.287.380">
    <property type="entry name" value="Valyl-tRNA synthetase, C-terminal domain"/>
    <property type="match status" value="1"/>
</dbReference>
<evidence type="ECO:0000256" key="11">
    <source>
        <dbReference type="ARBA" id="ARBA00022917"/>
    </source>
</evidence>
<comment type="similarity">
    <text evidence="1">Belongs to the ABC transporter superfamily. ABCF family. Translational throttle EttA subfamily.</text>
</comment>
<dbReference type="InterPro" id="IPR017871">
    <property type="entry name" value="ABC_transporter-like_CS"/>
</dbReference>
<feature type="domain" description="ABC transporter" evidence="14">
    <location>
        <begin position="4"/>
        <end position="255"/>
    </location>
</feature>
<dbReference type="Pfam" id="PF00005">
    <property type="entry name" value="ABC_tran"/>
    <property type="match status" value="2"/>
</dbReference>
<reference evidence="15 16" key="1">
    <citation type="submission" date="2017-12" db="EMBL/GenBank/DDBJ databases">
        <title>Phylogenetic diversity of female urinary microbiome.</title>
        <authorList>
            <person name="Thomas-White K."/>
            <person name="Wolfe A.J."/>
        </authorList>
    </citation>
    <scope>NUCLEOTIDE SEQUENCE [LARGE SCALE GENOMIC DNA]</scope>
    <source>
        <strain evidence="15 16">UMB0898</strain>
    </source>
</reference>
<keyword evidence="10" id="KW-0694">RNA-binding</keyword>
<evidence type="ECO:0000256" key="12">
    <source>
        <dbReference type="SAM" id="Coils"/>
    </source>
</evidence>
<dbReference type="GO" id="GO:0003677">
    <property type="term" value="F:DNA binding"/>
    <property type="evidence" value="ECO:0007669"/>
    <property type="project" value="InterPro"/>
</dbReference>
<dbReference type="SMART" id="SM00382">
    <property type="entry name" value="AAA"/>
    <property type="match status" value="2"/>
</dbReference>
<dbReference type="OrthoDB" id="9760950at2"/>
<gene>
    <name evidence="15" type="ORF">CYJ57_04080</name>
</gene>
<dbReference type="FunFam" id="3.40.50.300:FF:000011">
    <property type="entry name" value="Putative ABC transporter ATP-binding component"/>
    <property type="match status" value="1"/>
</dbReference>
<evidence type="ECO:0000256" key="10">
    <source>
        <dbReference type="ARBA" id="ARBA00022884"/>
    </source>
</evidence>
<keyword evidence="9" id="KW-0810">Translation regulation</keyword>
<keyword evidence="8 15" id="KW-0067">ATP-binding</keyword>
<evidence type="ECO:0000259" key="14">
    <source>
        <dbReference type="PROSITE" id="PS50893"/>
    </source>
</evidence>
<dbReference type="InterPro" id="IPR032781">
    <property type="entry name" value="ABC_tran_Xtn"/>
</dbReference>
<keyword evidence="7" id="KW-0378">Hydrolase</keyword>
<dbReference type="Pfam" id="PF12848">
    <property type="entry name" value="ABC_tran_Xtn"/>
    <property type="match status" value="1"/>
</dbReference>
<dbReference type="Gene3D" id="3.40.50.300">
    <property type="entry name" value="P-loop containing nucleotide triphosphate hydrolases"/>
    <property type="match status" value="2"/>
</dbReference>
<dbReference type="InterPro" id="IPR027417">
    <property type="entry name" value="P-loop_NTPase"/>
</dbReference>
<name>A0A2I1K0R2_9LACT</name>
<dbReference type="Pfam" id="PF16326">
    <property type="entry name" value="ABC_tran_CTD"/>
    <property type="match status" value="1"/>
</dbReference>
<evidence type="ECO:0000256" key="4">
    <source>
        <dbReference type="ARBA" id="ARBA00022730"/>
    </source>
</evidence>
<feature type="coiled-coil region" evidence="12">
    <location>
        <begin position="247"/>
        <end position="307"/>
    </location>
</feature>
<dbReference type="GO" id="GO:0006412">
    <property type="term" value="P:translation"/>
    <property type="evidence" value="ECO:0007669"/>
    <property type="project" value="UniProtKB-KW"/>
</dbReference>
<evidence type="ECO:0000256" key="13">
    <source>
        <dbReference type="SAM" id="MobiDB-lite"/>
    </source>
</evidence>
<evidence type="ECO:0000313" key="16">
    <source>
        <dbReference type="Proteomes" id="UP000234384"/>
    </source>
</evidence>
<evidence type="ECO:0000256" key="3">
    <source>
        <dbReference type="ARBA" id="ARBA00022555"/>
    </source>
</evidence>
<sequence>MKELRVENLSKTYGIKNLLDQVDFSIRTGDRVGLIGANGAGKSSFLKILSGEDPYDSGEIIKPNDYTIRLLNQQPDLNEDDTLLQAIFASPSPLVKLVLRYEEVVTALQNHPEDERLLDQFNQVSEQMNVQNGWDLEVQAKTILHKMGLKDLQRKISACSGGERKRVGLAQVLISQSDLLILDEPTNHLDIESIRWLEDYLASYSGALLVVTHDRYFLERVTNKIVELRQGKFYEYIGNYSTYLTKKQEELDRLARMEEKQDRLFQQELAWMRKGAKARTTKQQARIQRFENLKDQVESRVSDQEALEMNFDQARIGNQIIEASDLSVQIGDHSVIQAFTKTFVKGDRLGIIGPNGVGKTTLLNAFAGFQPLAGGQLLVGQTVRLAYYRQLDEDLPGDMRVLNYLTQVADEFKVGTGHSISASQMLERFNFERSTHGMLISQLSGGERRRLYLLTLLIQEPNVLLLDEPTNDLDIQTLQVLEDYLLEFNGVVMIVSHDRYFLDKTVNQILQIQGDGTYQFDYGNYSEFQAKYPSLKADAPSPSETATNESKTTTSSKPTEASAQPKRMTYQEKKEWDQLEEHILLLEEKIDTIKQEMVANGSDAGLLMDLQAELEETEAALLHGYERYDYLSELKR</sequence>
<dbReference type="PROSITE" id="PS50893">
    <property type="entry name" value="ABC_TRANSPORTER_2"/>
    <property type="match status" value="2"/>
</dbReference>
<keyword evidence="4" id="KW-0699">rRNA-binding</keyword>
<dbReference type="GO" id="GO:0006417">
    <property type="term" value="P:regulation of translation"/>
    <property type="evidence" value="ECO:0007669"/>
    <property type="project" value="UniProtKB-KW"/>
</dbReference>
<keyword evidence="5" id="KW-0677">Repeat</keyword>
<evidence type="ECO:0000256" key="1">
    <source>
        <dbReference type="ARBA" id="ARBA00005868"/>
    </source>
</evidence>
<organism evidence="15 16">
    <name type="scientific">Falseniella ignava</name>
    <dbReference type="NCBI Taxonomy" id="137730"/>
    <lineage>
        <taxon>Bacteria</taxon>
        <taxon>Bacillati</taxon>
        <taxon>Bacillota</taxon>
        <taxon>Bacilli</taxon>
        <taxon>Lactobacillales</taxon>
        <taxon>Aerococcaceae</taxon>
        <taxon>Falseniella</taxon>
    </lineage>
</organism>
<accession>A0A2I1K0R2</accession>
<dbReference type="AlphaFoldDB" id="A0A2I1K0R2"/>
<dbReference type="PANTHER" id="PTHR42855">
    <property type="entry name" value="ABC TRANSPORTER ATP-BINDING SUBUNIT"/>
    <property type="match status" value="1"/>
</dbReference>
<dbReference type="InterPro" id="IPR032524">
    <property type="entry name" value="ABC_tran_C"/>
</dbReference>
<dbReference type="CDD" id="cd03221">
    <property type="entry name" value="ABCF_EF-3"/>
    <property type="match status" value="2"/>
</dbReference>
<feature type="compositionally biased region" description="Low complexity" evidence="13">
    <location>
        <begin position="543"/>
        <end position="563"/>
    </location>
</feature>
<dbReference type="Proteomes" id="UP000234384">
    <property type="component" value="Unassembled WGS sequence"/>
</dbReference>
<evidence type="ECO:0000256" key="8">
    <source>
        <dbReference type="ARBA" id="ARBA00022840"/>
    </source>
</evidence>
<evidence type="ECO:0000313" key="15">
    <source>
        <dbReference type="EMBL" id="PKY89125.1"/>
    </source>
</evidence>
<protein>
    <submittedName>
        <fullName evidence="15">Multidrug ABC transporter ATP-binding protein</fullName>
    </submittedName>
</protein>
<keyword evidence="6" id="KW-0547">Nucleotide-binding</keyword>
<comment type="caution">
    <text evidence="15">The sequence shown here is derived from an EMBL/GenBank/DDBJ whole genome shotgun (WGS) entry which is preliminary data.</text>
</comment>
<dbReference type="PANTHER" id="PTHR42855:SF1">
    <property type="entry name" value="ABC TRANSPORTER DOMAIN-CONTAINING PROTEIN"/>
    <property type="match status" value="1"/>
</dbReference>
<dbReference type="GO" id="GO:0000049">
    <property type="term" value="F:tRNA binding"/>
    <property type="evidence" value="ECO:0007669"/>
    <property type="project" value="UniProtKB-KW"/>
</dbReference>
<dbReference type="GO" id="GO:0005524">
    <property type="term" value="F:ATP binding"/>
    <property type="evidence" value="ECO:0007669"/>
    <property type="project" value="UniProtKB-KW"/>
</dbReference>
<dbReference type="InterPro" id="IPR003593">
    <property type="entry name" value="AAA+_ATPase"/>
</dbReference>
<evidence type="ECO:0000256" key="2">
    <source>
        <dbReference type="ARBA" id="ARBA00022490"/>
    </source>
</evidence>
<dbReference type="RefSeq" id="WP_101954181.1">
    <property type="nucleotide sequence ID" value="NZ_PKHE01000008.1"/>
</dbReference>
<evidence type="ECO:0000256" key="6">
    <source>
        <dbReference type="ARBA" id="ARBA00022741"/>
    </source>
</evidence>
<dbReference type="InterPro" id="IPR003439">
    <property type="entry name" value="ABC_transporter-like_ATP-bd"/>
</dbReference>
<keyword evidence="11" id="KW-0648">Protein biosynthesis</keyword>
<dbReference type="FunFam" id="3.40.50.300:FF:000183">
    <property type="entry name" value="ABC transporter ATP-binding protein yjjK"/>
    <property type="match status" value="1"/>
</dbReference>
<keyword evidence="12" id="KW-0175">Coiled coil</keyword>
<evidence type="ECO:0000256" key="5">
    <source>
        <dbReference type="ARBA" id="ARBA00022737"/>
    </source>
</evidence>
<dbReference type="InterPro" id="IPR037118">
    <property type="entry name" value="Val-tRNA_synth_C_sf"/>
</dbReference>
<feature type="region of interest" description="Disordered" evidence="13">
    <location>
        <begin position="536"/>
        <end position="569"/>
    </location>
</feature>
<feature type="domain" description="ABC transporter" evidence="14">
    <location>
        <begin position="321"/>
        <end position="539"/>
    </location>
</feature>
<evidence type="ECO:0000256" key="7">
    <source>
        <dbReference type="ARBA" id="ARBA00022801"/>
    </source>
</evidence>